<dbReference type="RefSeq" id="WP_065051716.1">
    <property type="nucleotide sequence ID" value="NZ_LZKW01000062.1"/>
</dbReference>
<organism evidence="2 3">
    <name type="scientific">Mycobacterium colombiense</name>
    <dbReference type="NCBI Taxonomy" id="339268"/>
    <lineage>
        <taxon>Bacteria</taxon>
        <taxon>Bacillati</taxon>
        <taxon>Actinomycetota</taxon>
        <taxon>Actinomycetes</taxon>
        <taxon>Mycobacteriales</taxon>
        <taxon>Mycobacteriaceae</taxon>
        <taxon>Mycobacterium</taxon>
        <taxon>Mycobacterium avium complex (MAC)</taxon>
    </lineage>
</organism>
<sequence length="84" mass="8806">MTTTIAAHNPVKEDAADGHDDLLLAVAKLNAIGCPRDTVRAELKPRPRLTEEEIVRAAITVIFVSLVTVLGIAAGAILTMGTMG</sequence>
<dbReference type="Proteomes" id="UP000093894">
    <property type="component" value="Unassembled WGS sequence"/>
</dbReference>
<keyword evidence="1" id="KW-0812">Transmembrane</keyword>
<name>A0A853M244_9MYCO</name>
<dbReference type="EMBL" id="LZLG01000051">
    <property type="protein sequence ID" value="OBJ61794.1"/>
    <property type="molecule type" value="Genomic_DNA"/>
</dbReference>
<evidence type="ECO:0000313" key="3">
    <source>
        <dbReference type="Proteomes" id="UP000093894"/>
    </source>
</evidence>
<reference evidence="2 3" key="1">
    <citation type="submission" date="2016-06" db="EMBL/GenBank/DDBJ databases">
        <authorList>
            <person name="Sutton G."/>
            <person name="Brinkac L."/>
            <person name="Sanka R."/>
            <person name="Adams M."/>
            <person name="Lau E."/>
            <person name="Garcia-Basteiro A."/>
            <person name="Lopez-Varela E."/>
            <person name="Palencia S."/>
        </authorList>
    </citation>
    <scope>NUCLEOTIDE SEQUENCE [LARGE SCALE GENOMIC DNA]</scope>
    <source>
        <strain evidence="2 3">1164983.0</strain>
    </source>
</reference>
<dbReference type="AlphaFoldDB" id="A0A853M244"/>
<keyword evidence="1" id="KW-1133">Transmembrane helix</keyword>
<comment type="caution">
    <text evidence="2">The sequence shown here is derived from an EMBL/GenBank/DDBJ whole genome shotgun (WGS) entry which is preliminary data.</text>
</comment>
<evidence type="ECO:0000256" key="1">
    <source>
        <dbReference type="SAM" id="Phobius"/>
    </source>
</evidence>
<keyword evidence="1" id="KW-0472">Membrane</keyword>
<accession>A0A853M244</accession>
<evidence type="ECO:0000313" key="2">
    <source>
        <dbReference type="EMBL" id="OBJ61794.1"/>
    </source>
</evidence>
<proteinExistence type="predicted"/>
<gene>
    <name evidence="2" type="ORF">A5628_04900</name>
</gene>
<protein>
    <submittedName>
        <fullName evidence="2">Uncharacterized protein</fullName>
    </submittedName>
</protein>
<feature type="transmembrane region" description="Helical" evidence="1">
    <location>
        <begin position="54"/>
        <end position="78"/>
    </location>
</feature>